<feature type="compositionally biased region" description="Polar residues" evidence="10">
    <location>
        <begin position="282"/>
        <end position="302"/>
    </location>
</feature>
<dbReference type="GO" id="GO:0030154">
    <property type="term" value="P:cell differentiation"/>
    <property type="evidence" value="ECO:0007669"/>
    <property type="project" value="UniProtKB-KW"/>
</dbReference>
<dbReference type="Pfam" id="PF02257">
    <property type="entry name" value="RFX_DNA_binding"/>
    <property type="match status" value="1"/>
</dbReference>
<evidence type="ECO:0000256" key="1">
    <source>
        <dbReference type="ARBA" id="ARBA00004123"/>
    </source>
</evidence>
<gene>
    <name evidence="12" type="ORF">RDWZM_004665</name>
</gene>
<feature type="compositionally biased region" description="Polar residues" evidence="10">
    <location>
        <begin position="117"/>
        <end position="135"/>
    </location>
</feature>
<feature type="region of interest" description="Disordered" evidence="10">
    <location>
        <begin position="271"/>
        <end position="331"/>
    </location>
</feature>
<dbReference type="InterPro" id="IPR036390">
    <property type="entry name" value="WH_DNA-bd_sf"/>
</dbReference>
<comment type="caution">
    <text evidence="12">The sequence shown here is derived from an EMBL/GenBank/DDBJ whole genome shotgun (WGS) entry which is preliminary data.</text>
</comment>
<evidence type="ECO:0000256" key="3">
    <source>
        <dbReference type="ARBA" id="ARBA00022782"/>
    </source>
</evidence>
<dbReference type="InterPro" id="IPR039779">
    <property type="entry name" value="RFX-like"/>
</dbReference>
<keyword evidence="13" id="KW-1185">Reference proteome</keyword>
<organism evidence="12 13">
    <name type="scientific">Blomia tropicalis</name>
    <name type="common">Mite</name>
    <dbReference type="NCBI Taxonomy" id="40697"/>
    <lineage>
        <taxon>Eukaryota</taxon>
        <taxon>Metazoa</taxon>
        <taxon>Ecdysozoa</taxon>
        <taxon>Arthropoda</taxon>
        <taxon>Chelicerata</taxon>
        <taxon>Arachnida</taxon>
        <taxon>Acari</taxon>
        <taxon>Acariformes</taxon>
        <taxon>Sarcoptiformes</taxon>
        <taxon>Astigmata</taxon>
        <taxon>Glycyphagoidea</taxon>
        <taxon>Echimyopodidae</taxon>
        <taxon>Blomia</taxon>
    </lineage>
</organism>
<dbReference type="SUPFAM" id="SSF46785">
    <property type="entry name" value="Winged helix' DNA-binding domain"/>
    <property type="match status" value="1"/>
</dbReference>
<proteinExistence type="predicted"/>
<dbReference type="Gene3D" id="1.10.10.10">
    <property type="entry name" value="Winged helix-like DNA-binding domain superfamily/Winged helix DNA-binding domain"/>
    <property type="match status" value="1"/>
</dbReference>
<evidence type="ECO:0000256" key="2">
    <source>
        <dbReference type="ARBA" id="ARBA00022473"/>
    </source>
</evidence>
<keyword evidence="3" id="KW-0221">Differentiation</keyword>
<keyword evidence="4" id="KW-0805">Transcription regulation</keyword>
<dbReference type="InterPro" id="IPR057321">
    <property type="entry name" value="RFX1-4/6/8-like_BCD"/>
</dbReference>
<evidence type="ECO:0000256" key="8">
    <source>
        <dbReference type="ARBA" id="ARBA00072476"/>
    </source>
</evidence>
<keyword evidence="2" id="KW-0217">Developmental protein</keyword>
<evidence type="ECO:0000256" key="10">
    <source>
        <dbReference type="SAM" id="MobiDB-lite"/>
    </source>
</evidence>
<dbReference type="InterPro" id="IPR036388">
    <property type="entry name" value="WH-like_DNA-bd_sf"/>
</dbReference>
<dbReference type="GO" id="GO:0000978">
    <property type="term" value="F:RNA polymerase II cis-regulatory region sequence-specific DNA binding"/>
    <property type="evidence" value="ECO:0007669"/>
    <property type="project" value="TreeGrafter"/>
</dbReference>
<dbReference type="FunFam" id="1.10.10.10:FF:000211">
    <property type="entry name" value="Regulatory factor X, 6"/>
    <property type="match status" value="1"/>
</dbReference>
<feature type="compositionally biased region" description="Low complexity" evidence="10">
    <location>
        <begin position="322"/>
        <end position="331"/>
    </location>
</feature>
<protein>
    <recommendedName>
        <fullName evidence="8">DNA-binding protein RFX6</fullName>
    </recommendedName>
    <alternativeName>
        <fullName evidence="9">Regulatory factor X 6</fullName>
    </alternativeName>
</protein>
<dbReference type="Proteomes" id="UP001142055">
    <property type="component" value="Chromosome 2"/>
</dbReference>
<dbReference type="GO" id="GO:0005634">
    <property type="term" value="C:nucleus"/>
    <property type="evidence" value="ECO:0007669"/>
    <property type="project" value="UniProtKB-SubCell"/>
</dbReference>
<feature type="compositionally biased region" description="Basic and acidic residues" evidence="10">
    <location>
        <begin position="156"/>
        <end position="165"/>
    </location>
</feature>
<feature type="domain" description="RFX-type winged-helix" evidence="11">
    <location>
        <begin position="187"/>
        <end position="262"/>
    </location>
</feature>
<dbReference type="EMBL" id="JAPWDV010000002">
    <property type="protein sequence ID" value="KAJ6218853.1"/>
    <property type="molecule type" value="Genomic_DNA"/>
</dbReference>
<keyword evidence="5" id="KW-0238">DNA-binding</keyword>
<evidence type="ECO:0000256" key="6">
    <source>
        <dbReference type="ARBA" id="ARBA00023163"/>
    </source>
</evidence>
<evidence type="ECO:0000256" key="5">
    <source>
        <dbReference type="ARBA" id="ARBA00023125"/>
    </source>
</evidence>
<evidence type="ECO:0000313" key="12">
    <source>
        <dbReference type="EMBL" id="KAJ6218853.1"/>
    </source>
</evidence>
<dbReference type="InterPro" id="IPR003150">
    <property type="entry name" value="DNA-bd_RFX"/>
</dbReference>
<evidence type="ECO:0000259" key="11">
    <source>
        <dbReference type="PROSITE" id="PS51526"/>
    </source>
</evidence>
<dbReference type="PANTHER" id="PTHR12619">
    <property type="entry name" value="RFX TRANSCRIPTION FACTOR FAMILY"/>
    <property type="match status" value="1"/>
</dbReference>
<dbReference type="PANTHER" id="PTHR12619:SF5">
    <property type="entry name" value="TRANSCRIPTION FACTOR RFX4"/>
    <property type="match status" value="1"/>
</dbReference>
<evidence type="ECO:0000256" key="7">
    <source>
        <dbReference type="ARBA" id="ARBA00023242"/>
    </source>
</evidence>
<keyword evidence="7" id="KW-0539">Nucleus</keyword>
<comment type="subcellular location">
    <subcellularLocation>
        <location evidence="1">Nucleus</location>
    </subcellularLocation>
</comment>
<reference evidence="12" key="1">
    <citation type="submission" date="2022-12" db="EMBL/GenBank/DDBJ databases">
        <title>Genome assemblies of Blomia tropicalis.</title>
        <authorList>
            <person name="Cui Y."/>
        </authorList>
    </citation>
    <scope>NUCLEOTIDE SEQUENCE</scope>
    <source>
        <tissue evidence="12">Adult mites</tissue>
    </source>
</reference>
<evidence type="ECO:0000256" key="4">
    <source>
        <dbReference type="ARBA" id="ARBA00023015"/>
    </source>
</evidence>
<dbReference type="GO" id="GO:0000981">
    <property type="term" value="F:DNA-binding transcription factor activity, RNA polymerase II-specific"/>
    <property type="evidence" value="ECO:0007669"/>
    <property type="project" value="TreeGrafter"/>
</dbReference>
<evidence type="ECO:0000313" key="13">
    <source>
        <dbReference type="Proteomes" id="UP001142055"/>
    </source>
</evidence>
<evidence type="ECO:0000256" key="9">
    <source>
        <dbReference type="ARBA" id="ARBA00077088"/>
    </source>
</evidence>
<dbReference type="AlphaFoldDB" id="A0A9Q0M2H4"/>
<keyword evidence="6" id="KW-0804">Transcription</keyword>
<dbReference type="Pfam" id="PF25340">
    <property type="entry name" value="BCD_RFX"/>
    <property type="match status" value="1"/>
</dbReference>
<dbReference type="PROSITE" id="PS51526">
    <property type="entry name" value="RFX_DBD"/>
    <property type="match status" value="1"/>
</dbReference>
<feature type="region of interest" description="Disordered" evidence="10">
    <location>
        <begin position="117"/>
        <end position="172"/>
    </location>
</feature>
<name>A0A9Q0M2H4_BLOTA</name>
<accession>A0A9Q0M2H4</accession>
<feature type="compositionally biased region" description="Low complexity" evidence="10">
    <location>
        <begin position="136"/>
        <end position="153"/>
    </location>
</feature>
<sequence length="899" mass="101261">MDEYKDYSCLKNYYSAVSSTVTSTDWNNGHSYGTDDCSSSVPKWSNSESEHIATTNNYGNSNNGQSSCYYHSENVQDQTIKTEYSETMFSTMPGHVTESNTQFIHSKYQTDQYMELPSSQNHVVQSCPPDSTFSPNQSLDSSSNNKKSNTNRSIRCKNDRIHETDSSTGPPTTIRKATLRPHSTPATLMWLEGNYELADGVCIPRSVLYLHYVDFCNLNRVQPVNAASFGKIIRQQFPHLTTRRLGTRGQSRYHYYGIGIKDNSPYYQLSSSSDGIGDNKSAKNNSINNGFARNQHQTSSESKMARNGSISKLRMPKTLDNSTPTSTTVSSTNIQTGMFHQGSNESYNEKIVRSEHMTQCHSKLYYNLSVRNGRGIDSNGSLRSVSASSSHVGSLMPSFVPSLPPFPTAEELELCQGSHNNLVSTFLLMYRAHCQRILDAIVRANFDEVHTLIYHFWQQIPHHLIPILDSNLLINLLAICDIRLYRTIVKLISVTLAQPLSDIAYSQLNDFVNSLDSVLNAALHKENQLLIQIKLELAKHFASIIQYCNDFKLFIANITDLSQLFEWFENMWQTMLQWYRTNWFHHQRNHSHSHLHQPTIDRLDLEFAKQFLVLWSFARIRINEELSRMKAISEDLFGSLATLFDDFCLYKVKDLYFDHCATVLFENASTNQKPCLPQHFEPKDLIKQSASLLHGWEWLAPNDIDTWNRSETMSSEYREMTTSTTTTYGHHHHHHSWMNYGGTQQTNVNYPEPLATGQPNQYGANIPEYDAPETQHRAAAVAAAAAAAAASGATATTRPNDGLICFSMNFHANSIQVMTTPSSSTNSHNVEPEIVDHCSHYTPHANNQAIQSSSTSSSSSSSSAAVSATSYRSIKCHLNANDDVNNGDCIESTNNLYHL</sequence>